<dbReference type="PANTHER" id="PTHR44068">
    <property type="entry name" value="ZGC:194242"/>
    <property type="match status" value="1"/>
</dbReference>
<comment type="caution">
    <text evidence="3">The sequence shown here is derived from an EMBL/GenBank/DDBJ whole genome shotgun (WGS) entry which is preliminary data.</text>
</comment>
<dbReference type="GO" id="GO:0032259">
    <property type="term" value="P:methylation"/>
    <property type="evidence" value="ECO:0007669"/>
    <property type="project" value="UniProtKB-KW"/>
</dbReference>
<dbReference type="EMBL" id="JADKYU010000236">
    <property type="protein sequence ID" value="MBF4983624.1"/>
    <property type="molecule type" value="Genomic_DNA"/>
</dbReference>
<dbReference type="InterPro" id="IPR029063">
    <property type="entry name" value="SAM-dependent_MTases_sf"/>
</dbReference>
<reference evidence="3 4" key="1">
    <citation type="submission" date="2020-11" db="EMBL/GenBank/DDBJ databases">
        <title>P. mediterranea TC4 genome.</title>
        <authorList>
            <person name="Molmeret M."/>
        </authorList>
    </citation>
    <scope>NUCLEOTIDE SEQUENCE [LARGE SCALE GENOMIC DNA]</scope>
    <source>
        <strain evidence="3 4">TC4</strain>
    </source>
</reference>
<evidence type="ECO:0000313" key="4">
    <source>
        <dbReference type="Proteomes" id="UP001194729"/>
    </source>
</evidence>
<feature type="domain" description="Methyltransferase type 11" evidence="2">
    <location>
        <begin position="39"/>
        <end position="128"/>
    </location>
</feature>
<keyword evidence="4" id="KW-1185">Reference proteome</keyword>
<dbReference type="GO" id="GO:0008168">
    <property type="term" value="F:methyltransferase activity"/>
    <property type="evidence" value="ECO:0007669"/>
    <property type="project" value="UniProtKB-KW"/>
</dbReference>
<dbReference type="SUPFAM" id="SSF53335">
    <property type="entry name" value="S-adenosyl-L-methionine-dependent methyltransferases"/>
    <property type="match status" value="1"/>
</dbReference>
<proteinExistence type="predicted"/>
<evidence type="ECO:0000313" key="3">
    <source>
        <dbReference type="EMBL" id="MBF4983624.1"/>
    </source>
</evidence>
<dbReference type="InterPro" id="IPR013216">
    <property type="entry name" value="Methyltransf_11"/>
</dbReference>
<keyword evidence="3" id="KW-0489">Methyltransferase</keyword>
<dbReference type="Pfam" id="PF08241">
    <property type="entry name" value="Methyltransf_11"/>
    <property type="match status" value="1"/>
</dbReference>
<gene>
    <name evidence="3" type="ORF">FNJ87_04535</name>
</gene>
<evidence type="ECO:0000256" key="1">
    <source>
        <dbReference type="ARBA" id="ARBA00022679"/>
    </source>
</evidence>
<accession>A0ABS0A2R9</accession>
<keyword evidence="1" id="KW-0808">Transferase</keyword>
<dbReference type="Proteomes" id="UP001194729">
    <property type="component" value="Unassembled WGS sequence"/>
</dbReference>
<evidence type="ECO:0000259" key="2">
    <source>
        <dbReference type="Pfam" id="PF08241"/>
    </source>
</evidence>
<dbReference type="InterPro" id="IPR050447">
    <property type="entry name" value="Erg6_SMT_methyltransf"/>
</dbReference>
<dbReference type="Gene3D" id="3.40.50.150">
    <property type="entry name" value="Vaccinia Virus protein VP39"/>
    <property type="match status" value="1"/>
</dbReference>
<sequence length="234" mass="27294">MNQFINISLSYQNFERYIIRRSIQKAIDENMNVLKGSFLDIGCGKMPYRDYIIENSQIASYYGIDIEDAADYKTKYRIDAQWDGIKMPMENNQFDCAIATEVLEHCFEPQLVLNEAIRVLKPGGVLLFTVPFLWNLHETPHDHYRYTPFSLNKHLENSGFEKISIKSTGGWHASLAQFLALWVKRSPLRNSFRKPLYYLIKPLFNFLLKKELKTITKFKDGQMITGLYGVAFKP</sequence>
<protein>
    <submittedName>
        <fullName evidence="3">Class I SAM-dependent methyltransferase</fullName>
    </submittedName>
</protein>
<dbReference type="PANTHER" id="PTHR44068:SF11">
    <property type="entry name" value="GERANYL DIPHOSPHATE 2-C-METHYLTRANSFERASE"/>
    <property type="match status" value="1"/>
</dbReference>
<name>A0ABS0A2R9_9FLAO</name>
<dbReference type="CDD" id="cd02440">
    <property type="entry name" value="AdoMet_MTases"/>
    <property type="match status" value="1"/>
</dbReference>
<organism evidence="3 4">
    <name type="scientific">Nonlabens mediterrranea</name>
    <dbReference type="NCBI Taxonomy" id="1419947"/>
    <lineage>
        <taxon>Bacteria</taxon>
        <taxon>Pseudomonadati</taxon>
        <taxon>Bacteroidota</taxon>
        <taxon>Flavobacteriia</taxon>
        <taxon>Flavobacteriales</taxon>
        <taxon>Flavobacteriaceae</taxon>
        <taxon>Nonlabens</taxon>
    </lineage>
</organism>